<feature type="non-terminal residue" evidence="1">
    <location>
        <position position="108"/>
    </location>
</feature>
<gene>
    <name evidence="1" type="ORF">S03H2_22671</name>
</gene>
<comment type="caution">
    <text evidence="1">The sequence shown here is derived from an EMBL/GenBank/DDBJ whole genome shotgun (WGS) entry which is preliminary data.</text>
</comment>
<reference evidence="1" key="1">
    <citation type="journal article" date="2014" name="Front. Microbiol.">
        <title>High frequency of phylogenetically diverse reductive dehalogenase-homologous genes in deep subseafloor sedimentary metagenomes.</title>
        <authorList>
            <person name="Kawai M."/>
            <person name="Futagami T."/>
            <person name="Toyoda A."/>
            <person name="Takaki Y."/>
            <person name="Nishi S."/>
            <person name="Hori S."/>
            <person name="Arai W."/>
            <person name="Tsubouchi T."/>
            <person name="Morono Y."/>
            <person name="Uchiyama I."/>
            <person name="Ito T."/>
            <person name="Fujiyama A."/>
            <person name="Inagaki F."/>
            <person name="Takami H."/>
        </authorList>
    </citation>
    <scope>NUCLEOTIDE SEQUENCE</scope>
    <source>
        <strain evidence="1">Expedition CK06-06</strain>
    </source>
</reference>
<dbReference type="EMBL" id="BARU01012245">
    <property type="protein sequence ID" value="GAH38834.1"/>
    <property type="molecule type" value="Genomic_DNA"/>
</dbReference>
<evidence type="ECO:0000313" key="1">
    <source>
        <dbReference type="EMBL" id="GAH38834.1"/>
    </source>
</evidence>
<accession>X1GB66</accession>
<name>X1GB66_9ZZZZ</name>
<dbReference type="AlphaFoldDB" id="X1GB66"/>
<organism evidence="1">
    <name type="scientific">marine sediment metagenome</name>
    <dbReference type="NCBI Taxonomy" id="412755"/>
    <lineage>
        <taxon>unclassified sequences</taxon>
        <taxon>metagenomes</taxon>
        <taxon>ecological metagenomes</taxon>
    </lineage>
</organism>
<proteinExistence type="predicted"/>
<sequence>MKVLYVGHYRENTGWGAGALNHMLALKSVGVDVVSRNVQLSSTMIDIPDDVKSMEKNNLQGIDYCIQHILPFHCVGTKKFKKNVLFMPFESKVKSNNSLLAQRANSGL</sequence>
<protein>
    <recommendedName>
        <fullName evidence="2">Glycosyltransferase subfamily 4-like N-terminal domain-containing protein</fullName>
    </recommendedName>
</protein>
<evidence type="ECO:0008006" key="2">
    <source>
        <dbReference type="Google" id="ProtNLM"/>
    </source>
</evidence>